<organism evidence="2 3">
    <name type="scientific">Chitinibacter fontanus</name>
    <dbReference type="NCBI Taxonomy" id="1737446"/>
    <lineage>
        <taxon>Bacteria</taxon>
        <taxon>Pseudomonadati</taxon>
        <taxon>Pseudomonadota</taxon>
        <taxon>Betaproteobacteria</taxon>
        <taxon>Neisseriales</taxon>
        <taxon>Chitinibacteraceae</taxon>
        <taxon>Chitinibacter</taxon>
    </lineage>
</organism>
<accession>A0A7D5Z9J2</accession>
<dbReference type="Proteomes" id="UP000510822">
    <property type="component" value="Chromosome"/>
</dbReference>
<evidence type="ECO:0000256" key="1">
    <source>
        <dbReference type="SAM" id="MobiDB-lite"/>
    </source>
</evidence>
<dbReference type="KEGG" id="cfon:HZU75_04485"/>
<dbReference type="PROSITE" id="PS51257">
    <property type="entry name" value="PROKAR_LIPOPROTEIN"/>
    <property type="match status" value="1"/>
</dbReference>
<evidence type="ECO:0000313" key="2">
    <source>
        <dbReference type="EMBL" id="QLI80845.1"/>
    </source>
</evidence>
<dbReference type="RefSeq" id="WP_180307979.1">
    <property type="nucleotide sequence ID" value="NZ_CP058952.1"/>
</dbReference>
<proteinExistence type="predicted"/>
<feature type="compositionally biased region" description="Low complexity" evidence="1">
    <location>
        <begin position="149"/>
        <end position="158"/>
    </location>
</feature>
<dbReference type="EMBL" id="CP058952">
    <property type="protein sequence ID" value="QLI80845.1"/>
    <property type="molecule type" value="Genomic_DNA"/>
</dbReference>
<name>A0A7D5Z9J2_9NEIS</name>
<evidence type="ECO:0000313" key="3">
    <source>
        <dbReference type="Proteomes" id="UP000510822"/>
    </source>
</evidence>
<feature type="region of interest" description="Disordered" evidence="1">
    <location>
        <begin position="133"/>
        <end position="158"/>
    </location>
</feature>
<protein>
    <submittedName>
        <fullName evidence="2">Uncharacterized protein</fullName>
    </submittedName>
</protein>
<gene>
    <name evidence="2" type="ORF">HZU75_04485</name>
</gene>
<dbReference type="AlphaFoldDB" id="A0A7D5Z9J2"/>
<keyword evidence="3" id="KW-1185">Reference proteome</keyword>
<sequence>MPKFFTAEFIDKIPAEYQELESWPPFFGALLACGLKPPPPPMDTNDIEMVRFAYGALSNERLREAEYIASLWQQQNKPTNPKPTEFLSWLMSQKIDKDWLSDIDKRYAEPRVDFLRNPLPDWCIELQQTSMKSVTDKQEQTENTSTVHTSPNTPFTTNANTTLASLKTFSELTDQDKKAIRDALGKLMKKSDCITEYLLDAIVEADSINKKKVWIHLQKKINAAPSAHPPFTEDSTMALLRFIDSPGTKKSLSEKNVGERLTRLTARIQQQDNELLLRFL</sequence>
<reference evidence="2 3" key="1">
    <citation type="journal article" date="2016" name="Int. J. Syst. Evol. Microbiol.">
        <title>Chitinibacter fontanus sp. nov., isolated from a spring.</title>
        <authorList>
            <person name="Sheu S.Y."/>
            <person name="Li Y.S."/>
            <person name="Young C.C."/>
            <person name="Chen W.M."/>
        </authorList>
    </citation>
    <scope>NUCLEOTIDE SEQUENCE [LARGE SCALE GENOMIC DNA]</scope>
    <source>
        <strain evidence="2 3">STM-7</strain>
    </source>
</reference>